<dbReference type="EMBL" id="LN614830">
    <property type="protein sequence ID" value="CEG61006.1"/>
    <property type="molecule type" value="Genomic_DNA"/>
</dbReference>
<keyword evidence="6" id="KW-1185">Reference proteome</keyword>
<feature type="transmembrane region" description="Helical" evidence="2">
    <location>
        <begin position="36"/>
        <end position="66"/>
    </location>
</feature>
<evidence type="ECO:0000313" key="6">
    <source>
        <dbReference type="Proteomes" id="UP000182998"/>
    </source>
</evidence>
<dbReference type="RefSeq" id="WP_045099321.1">
    <property type="nucleotide sequence ID" value="NZ_CP020614.1"/>
</dbReference>
<evidence type="ECO:0000313" key="4">
    <source>
        <dbReference type="EMBL" id="SCY70340.1"/>
    </source>
</evidence>
<reference evidence="3" key="1">
    <citation type="submission" date="2014-09" db="EMBL/GenBank/DDBJ databases">
        <authorList>
            <person name="GOMEZ-VALERO Laura"/>
        </authorList>
    </citation>
    <scope>NUCLEOTIDE SEQUENCE</scope>
    <source>
        <strain evidence="3">ATCC33218</strain>
    </source>
</reference>
<dbReference type="HOGENOM" id="CLU_155823_0_0_6"/>
<dbReference type="Proteomes" id="UP000182998">
    <property type="component" value="Unassembled WGS sequence"/>
</dbReference>
<feature type="transmembrane region" description="Helical" evidence="2">
    <location>
        <begin position="72"/>
        <end position="91"/>
    </location>
</feature>
<evidence type="ECO:0000313" key="3">
    <source>
        <dbReference type="EMBL" id="CEG61006.1"/>
    </source>
</evidence>
<feature type="compositionally biased region" description="Basic and acidic residues" evidence="1">
    <location>
        <begin position="122"/>
        <end position="136"/>
    </location>
</feature>
<name>A0A098GHQ0_LEGMI</name>
<keyword evidence="2" id="KW-1133">Transmembrane helix</keyword>
<dbReference type="STRING" id="451.B6N58_07395"/>
<keyword evidence="2" id="KW-0812">Transmembrane</keyword>
<organism evidence="3 5">
    <name type="scientific">Legionella micdadei</name>
    <name type="common">Tatlockia micdadei</name>
    <dbReference type="NCBI Taxonomy" id="451"/>
    <lineage>
        <taxon>Bacteria</taxon>
        <taxon>Pseudomonadati</taxon>
        <taxon>Pseudomonadota</taxon>
        <taxon>Gammaproteobacteria</taxon>
        <taxon>Legionellales</taxon>
        <taxon>Legionellaceae</taxon>
        <taxon>Legionella</taxon>
    </lineage>
</organism>
<evidence type="ECO:0000256" key="1">
    <source>
        <dbReference type="SAM" id="MobiDB-lite"/>
    </source>
</evidence>
<keyword evidence="2" id="KW-0472">Membrane</keyword>
<gene>
    <name evidence="3" type="ORF">LMI_1710</name>
    <name evidence="4" type="ORF">SAMN02982997_02574</name>
</gene>
<feature type="region of interest" description="Disordered" evidence="1">
    <location>
        <begin position="110"/>
        <end position="136"/>
    </location>
</feature>
<reference evidence="5" key="2">
    <citation type="submission" date="2014-09" db="EMBL/GenBank/DDBJ databases">
        <authorList>
            <person name="Gomez-Valero L."/>
        </authorList>
    </citation>
    <scope>NUCLEOTIDE SEQUENCE [LARGE SCALE GENOMIC DNA]</scope>
    <source>
        <strain evidence="5">ATCC33218</strain>
    </source>
</reference>
<evidence type="ECO:0000256" key="2">
    <source>
        <dbReference type="SAM" id="Phobius"/>
    </source>
</evidence>
<protein>
    <submittedName>
        <fullName evidence="3">Uncharacterized protein</fullName>
    </submittedName>
</protein>
<dbReference type="Proteomes" id="UP000032414">
    <property type="component" value="Chromosome I"/>
</dbReference>
<accession>A0A098GHQ0</accession>
<evidence type="ECO:0000313" key="5">
    <source>
        <dbReference type="Proteomes" id="UP000032414"/>
    </source>
</evidence>
<dbReference type="AlphaFoldDB" id="A0A098GHQ0"/>
<dbReference type="KEGG" id="tmc:LMI_1710"/>
<dbReference type="PATRIC" id="fig|451.8.peg.1587"/>
<reference evidence="4 6" key="3">
    <citation type="submission" date="2016-10" db="EMBL/GenBank/DDBJ databases">
        <authorList>
            <person name="Varghese N."/>
            <person name="Submissions S."/>
        </authorList>
    </citation>
    <scope>NUCLEOTIDE SEQUENCE [LARGE SCALE GENOMIC DNA]</scope>
    <source>
        <strain evidence="4 6">ATCC 33218</strain>
    </source>
</reference>
<dbReference type="EMBL" id="FMVN01000014">
    <property type="protein sequence ID" value="SCY70340.1"/>
    <property type="molecule type" value="Genomic_DNA"/>
</dbReference>
<dbReference type="OrthoDB" id="5657202at2"/>
<sequence>MKFFEHFKGLISSKTDYAKGIYALFKLEAKLAGLNFLPFLFGLIVLLALTITIWLTLMVLIGYVIIHLTKQPLTAMITILLLNLALTFYFINDVKQRLKQMSFARTRDCLRTPEEGDESESEERALEIHSRTRGEG</sequence>
<proteinExistence type="predicted"/>